<dbReference type="Gene3D" id="2.30.30.100">
    <property type="match status" value="1"/>
</dbReference>
<dbReference type="SUPFAM" id="SSF48452">
    <property type="entry name" value="TPR-like"/>
    <property type="match status" value="1"/>
</dbReference>
<reference evidence="2" key="1">
    <citation type="submission" date="2019-11" db="EMBL/GenBank/DDBJ databases">
        <authorList>
            <person name="Feng L."/>
        </authorList>
    </citation>
    <scope>NUCLEOTIDE SEQUENCE</scope>
    <source>
        <strain evidence="2">CParaputrificumLFYP93</strain>
    </source>
</reference>
<gene>
    <name evidence="2" type="ORF">CPLFYP93_03114</name>
</gene>
<evidence type="ECO:0000259" key="1">
    <source>
        <dbReference type="Pfam" id="PF07532"/>
    </source>
</evidence>
<feature type="domain" description="Bacterial Ig-like" evidence="1">
    <location>
        <begin position="91"/>
        <end position="143"/>
    </location>
</feature>
<sequence>MKATENSILENINLGSSCLKSQNFTDARSYFEKAISYDKTKSQTYLDIKDKYLEVNRLDDAYYFIKLAVDNNVDVDNIKILKDEIKSKFNITTINESVSINSNYTLPNEVDFLINNEKTKTKVTWKNTNVSTSSLGNFTFNGISDEYDREVNLVLTVK</sequence>
<organism evidence="2">
    <name type="scientific">Clostridium paraputrificum</name>
    <dbReference type="NCBI Taxonomy" id="29363"/>
    <lineage>
        <taxon>Bacteria</taxon>
        <taxon>Bacillati</taxon>
        <taxon>Bacillota</taxon>
        <taxon>Clostridia</taxon>
        <taxon>Eubacteriales</taxon>
        <taxon>Clostridiaceae</taxon>
        <taxon>Clostridium</taxon>
    </lineage>
</organism>
<dbReference type="InterPro" id="IPR011081">
    <property type="entry name" value="Big_4"/>
</dbReference>
<dbReference type="Gene3D" id="1.25.40.10">
    <property type="entry name" value="Tetratricopeptide repeat domain"/>
    <property type="match status" value="1"/>
</dbReference>
<accession>A0A6N3GKC7</accession>
<protein>
    <recommendedName>
        <fullName evidence="1">Bacterial Ig-like domain-containing protein</fullName>
    </recommendedName>
</protein>
<dbReference type="Pfam" id="PF07532">
    <property type="entry name" value="Big_4"/>
    <property type="match status" value="1"/>
</dbReference>
<dbReference type="EMBL" id="CACRTV010000085">
    <property type="protein sequence ID" value="VYU64129.1"/>
    <property type="molecule type" value="Genomic_DNA"/>
</dbReference>
<dbReference type="RefSeq" id="WP_156563030.1">
    <property type="nucleotide sequence ID" value="NZ_CACRTV010000085.1"/>
</dbReference>
<dbReference type="InterPro" id="IPR011990">
    <property type="entry name" value="TPR-like_helical_dom_sf"/>
</dbReference>
<proteinExistence type="predicted"/>
<name>A0A6N3GKC7_9CLOT</name>
<evidence type="ECO:0000313" key="2">
    <source>
        <dbReference type="EMBL" id="VYU64129.1"/>
    </source>
</evidence>
<dbReference type="AlphaFoldDB" id="A0A6N3GKC7"/>